<proteinExistence type="inferred from homology"/>
<keyword evidence="5" id="KW-1185">Reference proteome</keyword>
<dbReference type="Pfam" id="PF12974">
    <property type="entry name" value="Phosphonate-bd"/>
    <property type="match status" value="1"/>
</dbReference>
<gene>
    <name evidence="4" type="ORF">ETSY2_11610</name>
</gene>
<dbReference type="Proteomes" id="UP000019140">
    <property type="component" value="Unassembled WGS sequence"/>
</dbReference>
<evidence type="ECO:0000313" key="5">
    <source>
        <dbReference type="Proteomes" id="UP000019140"/>
    </source>
</evidence>
<dbReference type="NCBIfam" id="TIGR01098">
    <property type="entry name" value="3A0109s03R"/>
    <property type="match status" value="1"/>
</dbReference>
<dbReference type="GO" id="GO:0055085">
    <property type="term" value="P:transmembrane transport"/>
    <property type="evidence" value="ECO:0007669"/>
    <property type="project" value="InterPro"/>
</dbReference>
<organism evidence="4 5">
    <name type="scientific">Candidatus Entotheonella gemina</name>
    <dbReference type="NCBI Taxonomy" id="1429439"/>
    <lineage>
        <taxon>Bacteria</taxon>
        <taxon>Pseudomonadati</taxon>
        <taxon>Nitrospinota/Tectimicrobiota group</taxon>
        <taxon>Candidatus Tectimicrobiota</taxon>
        <taxon>Candidatus Entotheonellia</taxon>
        <taxon>Candidatus Entotheonellales</taxon>
        <taxon>Candidatus Entotheonellaceae</taxon>
        <taxon>Candidatus Entotheonella</taxon>
    </lineage>
</organism>
<feature type="signal peptide" evidence="3">
    <location>
        <begin position="1"/>
        <end position="20"/>
    </location>
</feature>
<evidence type="ECO:0000313" key="4">
    <source>
        <dbReference type="EMBL" id="ETX07375.1"/>
    </source>
</evidence>
<dbReference type="AlphaFoldDB" id="W4MB26"/>
<feature type="chain" id="PRO_5004844818" evidence="3">
    <location>
        <begin position="21"/>
        <end position="286"/>
    </location>
</feature>
<comment type="similarity">
    <text evidence="1">Belongs to the phosphate/phosphite/phosphonate binding protein family.</text>
</comment>
<comment type="caution">
    <text evidence="4">The sequence shown here is derived from an EMBL/GenBank/DDBJ whole genome shotgun (WGS) entry which is preliminary data.</text>
</comment>
<evidence type="ECO:0000256" key="2">
    <source>
        <dbReference type="ARBA" id="ARBA00022729"/>
    </source>
</evidence>
<evidence type="ECO:0000256" key="3">
    <source>
        <dbReference type="SAM" id="SignalP"/>
    </source>
</evidence>
<accession>W4MB26</accession>
<keyword evidence="2 3" id="KW-0732">Signal</keyword>
<dbReference type="InterPro" id="IPR005770">
    <property type="entry name" value="PhnD"/>
</dbReference>
<reference evidence="4 5" key="1">
    <citation type="journal article" date="2014" name="Nature">
        <title>An environmental bacterial taxon with a large and distinct metabolic repertoire.</title>
        <authorList>
            <person name="Wilson M.C."/>
            <person name="Mori T."/>
            <person name="Ruckert C."/>
            <person name="Uria A.R."/>
            <person name="Helf M.J."/>
            <person name="Takada K."/>
            <person name="Gernert C."/>
            <person name="Steffens U.A."/>
            <person name="Heycke N."/>
            <person name="Schmitt S."/>
            <person name="Rinke C."/>
            <person name="Helfrich E.J."/>
            <person name="Brachmann A.O."/>
            <person name="Gurgui C."/>
            <person name="Wakimoto T."/>
            <person name="Kracht M."/>
            <person name="Crusemann M."/>
            <person name="Hentschel U."/>
            <person name="Abe I."/>
            <person name="Matsunaga S."/>
            <person name="Kalinowski J."/>
            <person name="Takeyama H."/>
            <person name="Piel J."/>
        </authorList>
    </citation>
    <scope>NUCLEOTIDE SEQUENCE [LARGE SCALE GENOMIC DNA]</scope>
    <source>
        <strain evidence="5">TSY2</strain>
    </source>
</reference>
<name>W4MB26_9BACT</name>
<dbReference type="SUPFAM" id="SSF53850">
    <property type="entry name" value="Periplasmic binding protein-like II"/>
    <property type="match status" value="1"/>
</dbReference>
<dbReference type="HOGENOM" id="CLU_051472_6_3_7"/>
<sequence>MLLGGLCTLLCSLMSSPLHAASELRFGVYTTDKPTAMVKKLRPIMNALETALSQRLGKPVTLRMQVARDYAQGLQDLVTGKVDFARFGPASYIRAKTTNPHIKILAMENHRGGKTFHGVICVRADSPIQVVRDLKGKRFAFGNARSTFGRYLSQQYLLDHGLTASGLAGFAFLGRHDKVGEAVGAGDFDAGALKESTFHKLVRQGVPLRALAKVPIVTRPWVARSGLPEPLYQAIRDALLQLKAPKALKALKKDGFLPGDDTDYDGIRAAMARAAAFDPHGVMSAE</sequence>
<dbReference type="Gene3D" id="3.40.190.10">
    <property type="entry name" value="Periplasmic binding protein-like II"/>
    <property type="match status" value="2"/>
</dbReference>
<dbReference type="PANTHER" id="PTHR35841">
    <property type="entry name" value="PHOSPHONATES-BINDING PERIPLASMIC PROTEIN"/>
    <property type="match status" value="1"/>
</dbReference>
<dbReference type="GO" id="GO:0043190">
    <property type="term" value="C:ATP-binding cassette (ABC) transporter complex"/>
    <property type="evidence" value="ECO:0007669"/>
    <property type="project" value="InterPro"/>
</dbReference>
<protein>
    <submittedName>
        <fullName evidence="4">Phosphonate ABC transporter substrate-binding protein</fullName>
    </submittedName>
</protein>
<dbReference type="PANTHER" id="PTHR35841:SF1">
    <property type="entry name" value="PHOSPHONATES-BINDING PERIPLASMIC PROTEIN"/>
    <property type="match status" value="1"/>
</dbReference>
<evidence type="ECO:0000256" key="1">
    <source>
        <dbReference type="ARBA" id="ARBA00007162"/>
    </source>
</evidence>
<dbReference type="EMBL" id="AZHX01000471">
    <property type="protein sequence ID" value="ETX07375.1"/>
    <property type="molecule type" value="Genomic_DNA"/>
</dbReference>